<keyword evidence="3" id="KW-0131">Cell cycle</keyword>
<dbReference type="Pfam" id="PF02650">
    <property type="entry name" value="HTH_WhiA"/>
    <property type="match status" value="1"/>
</dbReference>
<dbReference type="NCBIfam" id="TIGR00647">
    <property type="entry name" value="DNA_bind_WhiA"/>
    <property type="match status" value="1"/>
</dbReference>
<organism evidence="5 6">
    <name type="scientific">Tsukamurella tyrosinosolvens</name>
    <dbReference type="NCBI Taxonomy" id="57704"/>
    <lineage>
        <taxon>Bacteria</taxon>
        <taxon>Bacillati</taxon>
        <taxon>Actinomycetota</taxon>
        <taxon>Actinomycetes</taxon>
        <taxon>Mycobacteriales</taxon>
        <taxon>Tsukamurellaceae</taxon>
        <taxon>Tsukamurella</taxon>
    </lineage>
</organism>
<dbReference type="Gene3D" id="3.10.28.10">
    <property type="entry name" value="Homing endonucleases"/>
    <property type="match status" value="1"/>
</dbReference>
<dbReference type="AlphaFoldDB" id="A0A1H4UCF8"/>
<dbReference type="GO" id="GO:0003677">
    <property type="term" value="F:DNA binding"/>
    <property type="evidence" value="ECO:0007669"/>
    <property type="project" value="UniProtKB-KW"/>
</dbReference>
<keyword evidence="2" id="KW-0238">DNA-binding</keyword>
<protein>
    <recommendedName>
        <fullName evidence="4">Sporulation regulator WhiA C-terminal domain-containing protein</fullName>
    </recommendedName>
</protein>
<keyword evidence="6" id="KW-1185">Reference proteome</keyword>
<dbReference type="InterPro" id="IPR027434">
    <property type="entry name" value="Homing_endonucl"/>
</dbReference>
<feature type="domain" description="Sporulation regulator WhiA C-terminal" evidence="4">
    <location>
        <begin position="234"/>
        <end position="314"/>
    </location>
</feature>
<dbReference type="OrthoDB" id="4763508at2"/>
<dbReference type="InterPro" id="IPR003802">
    <property type="entry name" value="Sporulation_regulator_WhiA"/>
</dbReference>
<proteinExistence type="predicted"/>
<dbReference type="PANTHER" id="PTHR37307">
    <property type="entry name" value="CELL DIVISION PROTEIN WHIA-RELATED"/>
    <property type="match status" value="1"/>
</dbReference>
<keyword evidence="1" id="KW-0132">Cell division</keyword>
<dbReference type="EMBL" id="FNSA01000003">
    <property type="protein sequence ID" value="SEC66419.1"/>
    <property type="molecule type" value="Genomic_DNA"/>
</dbReference>
<dbReference type="Proteomes" id="UP000182241">
    <property type="component" value="Unassembled WGS sequence"/>
</dbReference>
<evidence type="ECO:0000313" key="5">
    <source>
        <dbReference type="EMBL" id="SEC66419.1"/>
    </source>
</evidence>
<name>A0A1H4UCF8_TSUTY</name>
<evidence type="ECO:0000313" key="6">
    <source>
        <dbReference type="Proteomes" id="UP000182241"/>
    </source>
</evidence>
<evidence type="ECO:0000256" key="3">
    <source>
        <dbReference type="ARBA" id="ARBA00023306"/>
    </source>
</evidence>
<evidence type="ECO:0000259" key="4">
    <source>
        <dbReference type="Pfam" id="PF02650"/>
    </source>
</evidence>
<dbReference type="GO" id="GO:0043937">
    <property type="term" value="P:regulation of sporulation"/>
    <property type="evidence" value="ECO:0007669"/>
    <property type="project" value="InterPro"/>
</dbReference>
<dbReference type="GO" id="GO:0051301">
    <property type="term" value="P:cell division"/>
    <property type="evidence" value="ECO:0007669"/>
    <property type="project" value="UniProtKB-KW"/>
</dbReference>
<sequence length="324" mass="34699">MSTGVSDLQDDLLTELAQGNQPAPGDELLTRAELVGALRVADALVVRGGRVELEASTPFEAPARRLKALLSLAFDDAHVVIERAKRKPSGFTVRVREGADVARLLGLIDKAGRPVQGMPRRIVSGSAGEITAALRGAVLMRGALTVTPRANTTGMLEIGTPCLPAAMALSGFARRLEIDASLRTVPSREGKFEVLRVRNDAALVRALDTLGAPGAAVAWRERVADRAQSRHQTRVADLRAANTFRHLASAEEAVRAVLHAFEVLGDDVPPILVEAARLRVEHPKLTLSELGEMAEPPLSKDAVAGRIRRLIRLAARADRLQHAA</sequence>
<accession>A0A1H4UCF8</accession>
<dbReference type="InterPro" id="IPR023054">
    <property type="entry name" value="Sporulation_regulator_WhiA_C"/>
</dbReference>
<dbReference type="STRING" id="57704.SAMN04489793_2854"/>
<gene>
    <name evidence="5" type="ORF">SAMN04489793_2854</name>
</gene>
<evidence type="ECO:0000256" key="2">
    <source>
        <dbReference type="ARBA" id="ARBA00023125"/>
    </source>
</evidence>
<dbReference type="PANTHER" id="PTHR37307:SF1">
    <property type="entry name" value="CELL DIVISION PROTEIN WHIA-RELATED"/>
    <property type="match status" value="1"/>
</dbReference>
<evidence type="ECO:0000256" key="1">
    <source>
        <dbReference type="ARBA" id="ARBA00022618"/>
    </source>
</evidence>
<reference evidence="6" key="1">
    <citation type="submission" date="2016-10" db="EMBL/GenBank/DDBJ databases">
        <authorList>
            <person name="Varghese N."/>
            <person name="Submissions S."/>
        </authorList>
    </citation>
    <scope>NUCLEOTIDE SEQUENCE [LARGE SCALE GENOMIC DNA]</scope>
    <source>
        <strain evidence="6">DSM 44234</strain>
    </source>
</reference>